<reference evidence="1" key="1">
    <citation type="submission" date="2020-04" db="EMBL/GenBank/DDBJ databases">
        <authorList>
            <person name="Chiriac C."/>
            <person name="Salcher M."/>
            <person name="Ghai R."/>
            <person name="Kavagutti S V."/>
        </authorList>
    </citation>
    <scope>NUCLEOTIDE SEQUENCE</scope>
</reference>
<sequence length="196" mass="21801">MYRQHVPVIASAMRADPATFTRGCLFAILSMRQPFNVVPSQLEETDQLRADAPCLFGFKRKAYRHLVINERPLWEAACAIALDQPTDVILELLTVPGLGIVKSGFIAQMLGFDVACLDTRNVAREGRDRRAYRTDGLPPSRPSIQRKVAAYVADVQGHAERYWDEWCTEVGPIYGLTPEQASALHVDAICGDAIPF</sequence>
<accession>A0A6J5LGR0</accession>
<protein>
    <submittedName>
        <fullName evidence="1">Uncharacterized protein</fullName>
    </submittedName>
</protein>
<dbReference type="EMBL" id="LR796258">
    <property type="protein sequence ID" value="CAB4132120.1"/>
    <property type="molecule type" value="Genomic_DNA"/>
</dbReference>
<proteinExistence type="predicted"/>
<evidence type="ECO:0000313" key="1">
    <source>
        <dbReference type="EMBL" id="CAB4132120.1"/>
    </source>
</evidence>
<gene>
    <name evidence="1" type="ORF">UFOVP134_35</name>
</gene>
<organism evidence="1">
    <name type="scientific">uncultured Caudovirales phage</name>
    <dbReference type="NCBI Taxonomy" id="2100421"/>
    <lineage>
        <taxon>Viruses</taxon>
        <taxon>Duplodnaviria</taxon>
        <taxon>Heunggongvirae</taxon>
        <taxon>Uroviricota</taxon>
        <taxon>Caudoviricetes</taxon>
        <taxon>Peduoviridae</taxon>
        <taxon>Maltschvirus</taxon>
        <taxon>Maltschvirus maltsch</taxon>
    </lineage>
</organism>
<name>A0A6J5LGR0_9CAUD</name>